<dbReference type="EMBL" id="JAMYRI010000012">
    <property type="protein sequence ID" value="MER9286403.1"/>
    <property type="molecule type" value="Genomic_DNA"/>
</dbReference>
<organism evidence="1 2">
    <name type="scientific">Mesorhizobium australicum</name>
    <dbReference type="NCBI Taxonomy" id="536018"/>
    <lineage>
        <taxon>Bacteria</taxon>
        <taxon>Pseudomonadati</taxon>
        <taxon>Pseudomonadota</taxon>
        <taxon>Alphaproteobacteria</taxon>
        <taxon>Hyphomicrobiales</taxon>
        <taxon>Phyllobacteriaceae</taxon>
        <taxon>Mesorhizobium</taxon>
    </lineage>
</organism>
<sequence length="75" mass="8287">MNVIYFNNAKLEAETLDGQLISIRNLNSPDQRNHSDRMVFKGGRLAIVFDVDHASPSIAFDGPGDISRNAIDAKE</sequence>
<keyword evidence="2" id="KW-1185">Reference proteome</keyword>
<accession>A0ACC6T3C2</accession>
<comment type="caution">
    <text evidence="1">The sequence shown here is derived from an EMBL/GenBank/DDBJ whole genome shotgun (WGS) entry which is preliminary data.</text>
</comment>
<proteinExistence type="predicted"/>
<reference evidence="1 2" key="1">
    <citation type="journal article" date="2024" name="Proc. Natl. Acad. Sci. U.S.A.">
        <title>The evolutionary genomics of adaptation to stress in wild rhizobium bacteria.</title>
        <authorList>
            <person name="Kehlet-Delgado H."/>
            <person name="Montoya A.P."/>
            <person name="Jensen K.T."/>
            <person name="Wendlandt C.E."/>
            <person name="Dexheimer C."/>
            <person name="Roberts M."/>
            <person name="Torres Martinez L."/>
            <person name="Friesen M.L."/>
            <person name="Griffitts J.S."/>
            <person name="Porter S.S."/>
        </authorList>
    </citation>
    <scope>NUCLEOTIDE SEQUENCE [LARGE SCALE GENOMIC DNA]</scope>
    <source>
        <strain evidence="1 2">M0468</strain>
    </source>
</reference>
<protein>
    <submittedName>
        <fullName evidence="1">Uncharacterized protein</fullName>
    </submittedName>
</protein>
<gene>
    <name evidence="1" type="ORF">NKI81_20965</name>
</gene>
<evidence type="ECO:0000313" key="2">
    <source>
        <dbReference type="Proteomes" id="UP001480082"/>
    </source>
</evidence>
<name>A0ACC6T3C2_9HYPH</name>
<dbReference type="Proteomes" id="UP001480082">
    <property type="component" value="Unassembled WGS sequence"/>
</dbReference>
<evidence type="ECO:0000313" key="1">
    <source>
        <dbReference type="EMBL" id="MER9286403.1"/>
    </source>
</evidence>